<dbReference type="PANTHER" id="PTHR13271:SF47">
    <property type="entry name" value="ACTIN-HISTIDINE N-METHYLTRANSFERASE"/>
    <property type="match status" value="1"/>
</dbReference>
<proteinExistence type="predicted"/>
<keyword evidence="1" id="KW-0489">Methyltransferase</keyword>
<sequence length="487" mass="54909">MTLLAPGCTVAGVPSEELEEKWSKFTSEGLQVDESSLGGIGLFYNCAGQQQCEQDPIVLRVPVEQTYNLATCMEILDELKATGEKDYKIILSLLSTLEPETETVILICYVVGLVYISNRGDQVSESVRQIVSKHGTYLKVLSNTFTIDYPKAMKESDDLPDPVIDCLFKNAQKVKLLYDLIEKDAVLDTEYMTFEQFYQLVQAVSSRVLEVPEEVEKNGDDFYVSPTLVPLLDFANHSFAPNAYFDLDRQANCVVLKLDKDKIPSTATRFEVTISYSSERQLGPFLSTYGFVPTIDLEAPEGFTVDIPTSFWQPEDNLKRKWLGVPSKVQIVRNGANGTYSIQYPDLLMLVFDKDLHLNPKWPAYITKLLKDDYLPEDIEHVIEDIKTDQKHNDIIQNNGNLCGLMYGDNGEVMTMEMAYEIHSSKSAQLQVISDKEILNILKQYCSQLKHELSANTGGSSQDPRSFESLVLQYRNAVMTNLNSIIN</sequence>
<dbReference type="GeneID" id="66116655"/>
<dbReference type="PROSITE" id="PS50280">
    <property type="entry name" value="SET"/>
    <property type="match status" value="1"/>
</dbReference>
<evidence type="ECO:0000259" key="4">
    <source>
        <dbReference type="PROSITE" id="PS50280"/>
    </source>
</evidence>
<dbReference type="InterPro" id="IPR050600">
    <property type="entry name" value="SETD3_SETD6_MTase"/>
</dbReference>
<dbReference type="GO" id="GO:0032259">
    <property type="term" value="P:methylation"/>
    <property type="evidence" value="ECO:0007669"/>
    <property type="project" value="UniProtKB-KW"/>
</dbReference>
<dbReference type="AlphaFoldDB" id="A0A9P7VDI7"/>
<dbReference type="OrthoDB" id="441812at2759"/>
<dbReference type="RefSeq" id="XP_043051063.1">
    <property type="nucleotide sequence ID" value="XM_043194011.1"/>
</dbReference>
<dbReference type="Gene3D" id="3.90.1410.10">
    <property type="entry name" value="set domain protein methyltransferase, domain 1"/>
    <property type="match status" value="1"/>
</dbReference>
<protein>
    <submittedName>
        <fullName evidence="5">Cytochrome c lysine N-methyltransferase</fullName>
    </submittedName>
</protein>
<dbReference type="InterPro" id="IPR046341">
    <property type="entry name" value="SET_dom_sf"/>
</dbReference>
<accession>A0A9P7VDI7</accession>
<evidence type="ECO:0000313" key="6">
    <source>
        <dbReference type="Proteomes" id="UP000790833"/>
    </source>
</evidence>
<comment type="caution">
    <text evidence="5">The sequence shown here is derived from an EMBL/GenBank/DDBJ whole genome shotgun (WGS) entry which is preliminary data.</text>
</comment>
<dbReference type="GO" id="GO:0016279">
    <property type="term" value="F:protein-lysine N-methyltransferase activity"/>
    <property type="evidence" value="ECO:0007669"/>
    <property type="project" value="UniProtKB-ARBA"/>
</dbReference>
<keyword evidence="6" id="KW-1185">Reference proteome</keyword>
<dbReference type="CDD" id="cd10527">
    <property type="entry name" value="SET_LSMT"/>
    <property type="match status" value="1"/>
</dbReference>
<dbReference type="PANTHER" id="PTHR13271">
    <property type="entry name" value="UNCHARACTERIZED PUTATIVE METHYLTRANSFERASE"/>
    <property type="match status" value="1"/>
</dbReference>
<dbReference type="SUPFAM" id="SSF82199">
    <property type="entry name" value="SET domain"/>
    <property type="match status" value="1"/>
</dbReference>
<evidence type="ECO:0000256" key="1">
    <source>
        <dbReference type="ARBA" id="ARBA00022603"/>
    </source>
</evidence>
<reference evidence="5" key="1">
    <citation type="submission" date="2021-03" db="EMBL/GenBank/DDBJ databases">
        <authorList>
            <person name="Palmer J.M."/>
        </authorList>
    </citation>
    <scope>NUCLEOTIDE SEQUENCE</scope>
    <source>
        <strain evidence="5">ARV_011</strain>
    </source>
</reference>
<feature type="domain" description="SET" evidence="4">
    <location>
        <begin position="28"/>
        <end position="277"/>
    </location>
</feature>
<evidence type="ECO:0000256" key="2">
    <source>
        <dbReference type="ARBA" id="ARBA00022679"/>
    </source>
</evidence>
<evidence type="ECO:0000313" key="5">
    <source>
        <dbReference type="EMBL" id="KAG7195518.1"/>
    </source>
</evidence>
<gene>
    <name evidence="5" type="primary">CTM1</name>
    <name evidence="5" type="ORF">KQ657_003281</name>
</gene>
<dbReference type="InterPro" id="IPR001214">
    <property type="entry name" value="SET_dom"/>
</dbReference>
<dbReference type="EMBL" id="JAHMUF010000003">
    <property type="protein sequence ID" value="KAG7195518.1"/>
    <property type="molecule type" value="Genomic_DNA"/>
</dbReference>
<evidence type="ECO:0000256" key="3">
    <source>
        <dbReference type="ARBA" id="ARBA00022691"/>
    </source>
</evidence>
<name>A0A9P7VDI7_9ASCO</name>
<keyword evidence="3" id="KW-0949">S-adenosyl-L-methionine</keyword>
<organism evidence="5 6">
    <name type="scientific">Scheffersomyces spartinae</name>
    <dbReference type="NCBI Taxonomy" id="45513"/>
    <lineage>
        <taxon>Eukaryota</taxon>
        <taxon>Fungi</taxon>
        <taxon>Dikarya</taxon>
        <taxon>Ascomycota</taxon>
        <taxon>Saccharomycotina</taxon>
        <taxon>Pichiomycetes</taxon>
        <taxon>Debaryomycetaceae</taxon>
        <taxon>Scheffersomyces</taxon>
    </lineage>
</organism>
<dbReference type="Proteomes" id="UP000790833">
    <property type="component" value="Unassembled WGS sequence"/>
</dbReference>
<keyword evidence="2" id="KW-0808">Transferase</keyword>